<keyword evidence="3" id="KW-1185">Reference proteome</keyword>
<reference evidence="2" key="1">
    <citation type="submission" date="2023-10" db="EMBL/GenBank/DDBJ databases">
        <authorList>
            <person name="Chen Y."/>
            <person name="Shah S."/>
            <person name="Dougan E. K."/>
            <person name="Thang M."/>
            <person name="Chan C."/>
        </authorList>
    </citation>
    <scope>NUCLEOTIDE SEQUENCE [LARGE SCALE GENOMIC DNA]</scope>
</reference>
<feature type="region of interest" description="Disordered" evidence="1">
    <location>
        <begin position="118"/>
        <end position="213"/>
    </location>
</feature>
<feature type="compositionally biased region" description="Polar residues" evidence="1">
    <location>
        <begin position="192"/>
        <end position="201"/>
    </location>
</feature>
<protein>
    <recommendedName>
        <fullName evidence="4">Ribosome biogenesis protein NOP53</fullName>
    </recommendedName>
</protein>
<evidence type="ECO:0008006" key="4">
    <source>
        <dbReference type="Google" id="ProtNLM"/>
    </source>
</evidence>
<name>A0ABN9SRG2_9DINO</name>
<dbReference type="EMBL" id="CAUYUJ010012769">
    <property type="protein sequence ID" value="CAK0834555.1"/>
    <property type="molecule type" value="Genomic_DNA"/>
</dbReference>
<evidence type="ECO:0000313" key="3">
    <source>
        <dbReference type="Proteomes" id="UP001189429"/>
    </source>
</evidence>
<accession>A0ABN9SRG2</accession>
<feature type="region of interest" description="Disordered" evidence="1">
    <location>
        <begin position="1"/>
        <end position="32"/>
    </location>
</feature>
<feature type="region of interest" description="Disordered" evidence="1">
    <location>
        <begin position="56"/>
        <end position="77"/>
    </location>
</feature>
<feature type="compositionally biased region" description="Basic and acidic residues" evidence="1">
    <location>
        <begin position="118"/>
        <end position="160"/>
    </location>
</feature>
<evidence type="ECO:0000313" key="2">
    <source>
        <dbReference type="EMBL" id="CAK0834555.1"/>
    </source>
</evidence>
<evidence type="ECO:0000256" key="1">
    <source>
        <dbReference type="SAM" id="MobiDB-lite"/>
    </source>
</evidence>
<gene>
    <name evidence="2" type="ORF">PCOR1329_LOCUS31946</name>
</gene>
<organism evidence="2 3">
    <name type="scientific">Prorocentrum cordatum</name>
    <dbReference type="NCBI Taxonomy" id="2364126"/>
    <lineage>
        <taxon>Eukaryota</taxon>
        <taxon>Sar</taxon>
        <taxon>Alveolata</taxon>
        <taxon>Dinophyceae</taxon>
        <taxon>Prorocentrales</taxon>
        <taxon>Prorocentraceae</taxon>
        <taxon>Prorocentrum</taxon>
    </lineage>
</organism>
<dbReference type="Proteomes" id="UP001189429">
    <property type="component" value="Unassembled WGS sequence"/>
</dbReference>
<proteinExistence type="predicted"/>
<comment type="caution">
    <text evidence="2">The sequence shown here is derived from an EMBL/GenBank/DDBJ whole genome shotgun (WGS) entry which is preliminary data.</text>
</comment>
<feature type="compositionally biased region" description="Basic residues" evidence="1">
    <location>
        <begin position="17"/>
        <end position="29"/>
    </location>
</feature>
<sequence length="213" mass="24075">MASRSTAELGLGYGPLPKRRPSQPKRIHPPMHSAEQIAGRKKIEVRKRNQAVKEKEFLRGASSPPMGLTPPRRTRRQDGLWIANPFVEAEREVIQESAQQDAKWKTEKDLMRKAVSDLKVSQTEKGHVREGASDVKGKTKQVVKEKTEKDRKAVSDQKVSKDRKRKAVSPSPSSESSNAWDILRWKRKNRWSRTSLPQSLEQPEGALTLEGGP</sequence>